<comment type="caution">
    <text evidence="2">The sequence shown here is derived from an EMBL/GenBank/DDBJ whole genome shotgun (WGS) entry which is preliminary data.</text>
</comment>
<feature type="compositionally biased region" description="Basic and acidic residues" evidence="1">
    <location>
        <begin position="777"/>
        <end position="786"/>
    </location>
</feature>
<feature type="region of interest" description="Disordered" evidence="1">
    <location>
        <begin position="119"/>
        <end position="276"/>
    </location>
</feature>
<keyword evidence="3" id="KW-1185">Reference proteome</keyword>
<feature type="region of interest" description="Disordered" evidence="1">
    <location>
        <begin position="419"/>
        <end position="635"/>
    </location>
</feature>
<evidence type="ECO:0008006" key="4">
    <source>
        <dbReference type="Google" id="ProtNLM"/>
    </source>
</evidence>
<feature type="region of interest" description="Disordered" evidence="1">
    <location>
        <begin position="296"/>
        <end position="318"/>
    </location>
</feature>
<feature type="compositionally biased region" description="Basic and acidic residues" evidence="1">
    <location>
        <begin position="797"/>
        <end position="813"/>
    </location>
</feature>
<feature type="compositionally biased region" description="Polar residues" evidence="1">
    <location>
        <begin position="133"/>
        <end position="151"/>
    </location>
</feature>
<feature type="compositionally biased region" description="Polar residues" evidence="1">
    <location>
        <begin position="825"/>
        <end position="844"/>
    </location>
</feature>
<evidence type="ECO:0000256" key="1">
    <source>
        <dbReference type="SAM" id="MobiDB-lite"/>
    </source>
</evidence>
<evidence type="ECO:0000313" key="3">
    <source>
        <dbReference type="Proteomes" id="UP000242791"/>
    </source>
</evidence>
<feature type="compositionally biased region" description="Basic and acidic residues" evidence="1">
    <location>
        <begin position="419"/>
        <end position="446"/>
    </location>
</feature>
<name>A0A1J9QDN5_9EURO</name>
<feature type="compositionally biased region" description="Polar residues" evidence="1">
    <location>
        <begin position="861"/>
        <end position="871"/>
    </location>
</feature>
<feature type="region of interest" description="Disordered" evidence="1">
    <location>
        <begin position="647"/>
        <end position="1077"/>
    </location>
</feature>
<feature type="compositionally biased region" description="Polar residues" evidence="1">
    <location>
        <begin position="602"/>
        <end position="618"/>
    </location>
</feature>
<feature type="compositionally biased region" description="Basic and acidic residues" evidence="1">
    <location>
        <begin position="169"/>
        <end position="192"/>
    </location>
</feature>
<feature type="compositionally biased region" description="Low complexity" evidence="1">
    <location>
        <begin position="872"/>
        <end position="893"/>
    </location>
</feature>
<feature type="compositionally biased region" description="Basic and acidic residues" evidence="1">
    <location>
        <begin position="303"/>
        <end position="315"/>
    </location>
</feature>
<feature type="compositionally biased region" description="Basic and acidic residues" evidence="1">
    <location>
        <begin position="894"/>
        <end position="960"/>
    </location>
</feature>
<dbReference type="EMBL" id="LGTZ01000256">
    <property type="protein sequence ID" value="OJD26210.1"/>
    <property type="molecule type" value="Genomic_DNA"/>
</dbReference>
<feature type="compositionally biased region" description="Basic and acidic residues" evidence="1">
    <location>
        <begin position="697"/>
        <end position="734"/>
    </location>
</feature>
<sequence length="1077" mass="119880">MASGATTRAQRAVGSSTWIAAEKENIQQLINQEMDEIEYPAQNEMDWLNEHMAEIFSKNQFNVAEIFKTPGKLRGKTPRTARRYKTPREARVPLSDLFSSQQNVRNSPAPPSRFHQEITKLAAKPSPKEQRKYSSPVQRHQTKQPTYNTDSGYHGMPDEDDEMDLVYSEPHKVSESESRSVPEQLEPEKESEQAPEAEPEQEPNQNAQLVLEPEPARKPEHEPVPEQDYVETATQPLEDSTIVPRDRNDLSPSVDRRTTDASFHSAREIASNKESTVEPMDIGHYESTPIAALRQVATAAHPESPRELAHAHGKLDSTPLEKANVMEVETHEHDATLDHHFDDIGSPSDGSTPDRPPIRKSSLSFASLPAREPITTKRSMGGHRMSRISHIDPSKSIQSGYYGRQTGGARMTQILPEEHTEQGNIEDSTKAAEDRAPAPPHEESELTMKGASTCNKSSTQLLHEKINMLGKSQSSRSTKSIPAPAPNVNSQVQYPELSSQVEPAADKPRRPSPIEAQSYDSRTAPPRSPQHFQSSHSVRELTAESPQQLRRVTPQEDRMSRIMYSRSPERRSPAAKPFDGTGAFHAKSASTSIITPPRANTIGHQRNTSNRETVTPISSPRRDDGPLSASKSRLQSIMKTAKGLFTSTGSVSAAARKEVMSSSPTTTRSHTGLYPNLQEMFSQEPQPPSNQSPPLQEGRRTRSSTEREEKRKEQERQEMQRMEEQLRKLREQEIQKQATINVAPLPKSVGTTPARETLATRLSPRRPPTQQSVREPGQSRDTEHKFAVPAKPHHQSKQNDSRRPVRPTRDFQKPKPQPVSIRVGTLSQRIPLSNSALSSSVQEPTPNPTPASKAPAPGVNKNGSKLSMQTNSSTSSFKSATSATSSKSKAVQAAEKKKEEQREAQRKRAAQEEVRRQEQASRAEAERRERERSVTDDPKKLAHKQAIEKRRLENARKLEQQRNQQPTPVNDLGSILQQEKAVLQGSQRNDLPPTRPSRLNSIQGQVRPVNYPPPNPAKPPKRALEDDSSGRPVTGKVGAAVHQADGKRRKTDDEIAAAEPPIRSAMAPPIRQSNVRK</sequence>
<organism evidence="2 3">
    <name type="scientific">Blastomyces percursus</name>
    <dbReference type="NCBI Taxonomy" id="1658174"/>
    <lineage>
        <taxon>Eukaryota</taxon>
        <taxon>Fungi</taxon>
        <taxon>Dikarya</taxon>
        <taxon>Ascomycota</taxon>
        <taxon>Pezizomycotina</taxon>
        <taxon>Eurotiomycetes</taxon>
        <taxon>Eurotiomycetidae</taxon>
        <taxon>Onygenales</taxon>
        <taxon>Ajellomycetaceae</taxon>
        <taxon>Blastomyces</taxon>
    </lineage>
</organism>
<feature type="compositionally biased region" description="Basic and acidic residues" evidence="1">
    <location>
        <begin position="244"/>
        <end position="271"/>
    </location>
</feature>
<reference evidence="2 3" key="1">
    <citation type="submission" date="2015-08" db="EMBL/GenBank/DDBJ databases">
        <title>Emmonsia species relationships and genome sequence.</title>
        <authorList>
            <person name="Cuomo C.A."/>
            <person name="Schwartz I.S."/>
            <person name="Kenyon C."/>
            <person name="De Hoog G.S."/>
            <person name="Govender N.P."/>
            <person name="Botha A."/>
            <person name="Moreno L."/>
            <person name="De Vries M."/>
            <person name="Munoz J.F."/>
            <person name="Stielow J.B."/>
        </authorList>
    </citation>
    <scope>NUCLEOTIDE SEQUENCE [LARGE SCALE GENOMIC DNA]</scope>
    <source>
        <strain evidence="2 3">EI222</strain>
    </source>
</reference>
<proteinExistence type="predicted"/>
<dbReference type="AlphaFoldDB" id="A0A1J9QDN5"/>
<feature type="non-terminal residue" evidence="2">
    <location>
        <position position="1077"/>
    </location>
</feature>
<protein>
    <recommendedName>
        <fullName evidence="4">Inner centromere protein ARK-binding domain-containing protein</fullName>
    </recommendedName>
</protein>
<dbReference type="VEuPathDB" id="FungiDB:ACJ73_02409"/>
<feature type="compositionally biased region" description="Basic and acidic residues" evidence="1">
    <location>
        <begin position="1044"/>
        <end position="1053"/>
    </location>
</feature>
<feature type="compositionally biased region" description="Basic and acidic residues" evidence="1">
    <location>
        <begin position="214"/>
        <end position="224"/>
    </location>
</feature>
<feature type="compositionally biased region" description="Polar residues" evidence="1">
    <location>
        <begin position="450"/>
        <end position="461"/>
    </location>
</feature>
<dbReference type="Proteomes" id="UP000242791">
    <property type="component" value="Unassembled WGS sequence"/>
</dbReference>
<dbReference type="OrthoDB" id="6123at2759"/>
<feature type="compositionally biased region" description="Polar residues" evidence="1">
    <location>
        <begin position="660"/>
        <end position="670"/>
    </location>
</feature>
<gene>
    <name evidence="2" type="ORF">ACJ73_02409</name>
</gene>
<feature type="compositionally biased region" description="Polar residues" evidence="1">
    <location>
        <begin position="487"/>
        <end position="501"/>
    </location>
</feature>
<evidence type="ECO:0000313" key="2">
    <source>
        <dbReference type="EMBL" id="OJD26210.1"/>
    </source>
</evidence>
<feature type="compositionally biased region" description="Polar residues" evidence="1">
    <location>
        <begin position="470"/>
        <end position="480"/>
    </location>
</feature>
<dbReference type="STRING" id="1658174.A0A1J9QDN5"/>
<accession>A0A1J9QDN5</accession>
<feature type="region of interest" description="Disordered" evidence="1">
    <location>
        <begin position="338"/>
        <end position="404"/>
    </location>
</feature>